<dbReference type="AlphaFoldDB" id="A0A9P6CQ28"/>
<dbReference type="PROSITE" id="PS50082">
    <property type="entry name" value="WD_REPEATS_2"/>
    <property type="match status" value="1"/>
</dbReference>
<accession>A0A9P6CQ28</accession>
<keyword evidence="2" id="KW-0268">Exocytosis</keyword>
<feature type="domain" description="Lethal giant larvae (Lgl)-like C-terminal" evidence="5">
    <location>
        <begin position="626"/>
        <end position="1014"/>
    </location>
</feature>
<gene>
    <name evidence="6" type="ORF">BDZ94DRAFT_1286385</name>
</gene>
<dbReference type="EMBL" id="MU150229">
    <property type="protein sequence ID" value="KAF9469810.1"/>
    <property type="molecule type" value="Genomic_DNA"/>
</dbReference>
<proteinExistence type="inferred from homology"/>
<organism evidence="6 7">
    <name type="scientific">Collybia nuda</name>
    <dbReference type="NCBI Taxonomy" id="64659"/>
    <lineage>
        <taxon>Eukaryota</taxon>
        <taxon>Fungi</taxon>
        <taxon>Dikarya</taxon>
        <taxon>Basidiomycota</taxon>
        <taxon>Agaricomycotina</taxon>
        <taxon>Agaricomycetes</taxon>
        <taxon>Agaricomycetidae</taxon>
        <taxon>Agaricales</taxon>
        <taxon>Tricholomatineae</taxon>
        <taxon>Clitocybaceae</taxon>
        <taxon>Collybia</taxon>
    </lineage>
</organism>
<dbReference type="GO" id="GO:0006893">
    <property type="term" value="P:Golgi to plasma membrane transport"/>
    <property type="evidence" value="ECO:0007669"/>
    <property type="project" value="TreeGrafter"/>
</dbReference>
<dbReference type="Gene3D" id="2.130.10.10">
    <property type="entry name" value="YVTN repeat-like/Quinoprotein amine dehydrogenase"/>
    <property type="match status" value="1"/>
</dbReference>
<evidence type="ECO:0000256" key="3">
    <source>
        <dbReference type="PROSITE-ProRule" id="PRU00221"/>
    </source>
</evidence>
<keyword evidence="3" id="KW-0853">WD repeat</keyword>
<evidence type="ECO:0000256" key="1">
    <source>
        <dbReference type="ARBA" id="ARBA00008070"/>
    </source>
</evidence>
<evidence type="ECO:0000256" key="4">
    <source>
        <dbReference type="SAM" id="MobiDB-lite"/>
    </source>
</evidence>
<keyword evidence="7" id="KW-1185">Reference proteome</keyword>
<evidence type="ECO:0000256" key="2">
    <source>
        <dbReference type="ARBA" id="ARBA00022483"/>
    </source>
</evidence>
<dbReference type="PANTHER" id="PTHR10241:SF25">
    <property type="entry name" value="TOMOSYN, ISOFORM C"/>
    <property type="match status" value="1"/>
</dbReference>
<dbReference type="SUPFAM" id="SSF82171">
    <property type="entry name" value="DPP6 N-terminal domain-like"/>
    <property type="match status" value="1"/>
</dbReference>
<dbReference type="GO" id="GO:0005886">
    <property type="term" value="C:plasma membrane"/>
    <property type="evidence" value="ECO:0007669"/>
    <property type="project" value="TreeGrafter"/>
</dbReference>
<dbReference type="GO" id="GO:0006887">
    <property type="term" value="P:exocytosis"/>
    <property type="evidence" value="ECO:0007669"/>
    <property type="project" value="UniProtKB-KW"/>
</dbReference>
<dbReference type="InterPro" id="IPR015943">
    <property type="entry name" value="WD40/YVTN_repeat-like_dom_sf"/>
</dbReference>
<name>A0A9P6CQ28_9AGAR</name>
<comment type="similarity">
    <text evidence="1">Belongs to the WD repeat L(2)GL family.</text>
</comment>
<dbReference type="GO" id="GO:0019905">
    <property type="term" value="F:syntaxin binding"/>
    <property type="evidence" value="ECO:0007669"/>
    <property type="project" value="TreeGrafter"/>
</dbReference>
<dbReference type="CDD" id="cd15873">
    <property type="entry name" value="R-SNARE_STXBP5_6"/>
    <property type="match status" value="1"/>
</dbReference>
<dbReference type="Pfam" id="PF08596">
    <property type="entry name" value="Lgl_C"/>
    <property type="match status" value="1"/>
</dbReference>
<dbReference type="GO" id="GO:0005737">
    <property type="term" value="C:cytoplasm"/>
    <property type="evidence" value="ECO:0007669"/>
    <property type="project" value="TreeGrafter"/>
</dbReference>
<evidence type="ECO:0000313" key="6">
    <source>
        <dbReference type="EMBL" id="KAF9469810.1"/>
    </source>
</evidence>
<dbReference type="InterPro" id="IPR001680">
    <property type="entry name" value="WD40_rpt"/>
</dbReference>
<feature type="repeat" description="WD" evidence="3">
    <location>
        <begin position="237"/>
        <end position="271"/>
    </location>
</feature>
<dbReference type="GO" id="GO:0045159">
    <property type="term" value="F:myosin II binding"/>
    <property type="evidence" value="ECO:0007669"/>
    <property type="project" value="TreeGrafter"/>
</dbReference>
<evidence type="ECO:0000259" key="5">
    <source>
        <dbReference type="Pfam" id="PF08596"/>
    </source>
</evidence>
<evidence type="ECO:0000313" key="7">
    <source>
        <dbReference type="Proteomes" id="UP000807353"/>
    </source>
</evidence>
<dbReference type="OrthoDB" id="19944at2759"/>
<dbReference type="InterPro" id="IPR036322">
    <property type="entry name" value="WD40_repeat_dom_sf"/>
</dbReference>
<feature type="region of interest" description="Disordered" evidence="4">
    <location>
        <begin position="442"/>
        <end position="467"/>
    </location>
</feature>
<comment type="caution">
    <text evidence="6">The sequence shown here is derived from an EMBL/GenBank/DDBJ whole genome shotgun (WGS) entry which is preliminary data.</text>
</comment>
<dbReference type="Proteomes" id="UP000807353">
    <property type="component" value="Unassembled WGS sequence"/>
</dbReference>
<protein>
    <submittedName>
        <fullName evidence="6">Lethal giant larvae like, C-terminal-domain-containing protein</fullName>
    </submittedName>
</protein>
<dbReference type="SMART" id="SM00320">
    <property type="entry name" value="WD40"/>
    <property type="match status" value="2"/>
</dbReference>
<sequence>MFSKHATYMDFSTELRDPDDWKVGKLRSFDYPLNITAFAIEPISCIFAIGTSNGAIHILGSPGVEVRLALPEPVGVKFLQFATLTFQLVCLDQNSVLHIWDLSSYGRPKYMTSVKFDRTNFLTLSPSHTHAFLALNSGEIKTYDLTCMRKSFYTLPNMWKLYEQEQLSGGLPDIWSPESRVPVEIVIHPRNLNLLFVAYAGGVVLSDLTQRKAVRVYEFILPPGTPGGLGYGANDILTTRRPPVTAMAIHPAGHFFVVGHADGSLSFWAVEDPDQPLLVRTLDILDVNVVDTEKLDEHLFQEREKNPRDPLHDREPIFKTSWSAYTNSSDPRSGETTLAILGGLQTGGTPGLSVLSFPAFNPSESPIASAPDSRTLSPFLRTEMRKSVNSMKIYFYHTRGVVQDYLLAPWQSPHFSGTFDPIAILMLTDSRGDTRTLEAYQFPPPEFSPPHASKTTTSEVSKSDGDPLDVLTNKLATTLKVLQASDEPEQLRLPTMLVNGHSGLVHGQLLKMERDIYDQLVNVKLDDENDLELPLKGGVAWADDTQTNDLKLSKYQPNRILVTHYLDLTVRFYDISAQLLLGSHPMPVQTSFPNPLVDLTIDVTPLIVEPSVSKWTSPSFFEQACIDFVQVATESLETAVVFKTGEVALYRLSGSNDAAYYREAADEDLIILEHVSKYRNARFSPYFMLSPRRGAVETCALSDIGFLAISYSDGTLFVVDMRAPQVILRDSPNRKKRNSGIHFSRSESADPVMSMIWCVSPLNKDPQSCIRLVTLRASGLCHIYTVMRGSGVTPWICEGPIVSEGIASPLSQGSFILDSKSGEKWKATRSRLAALAYPAKPGASHGILVTCGAKGARCYAYLNGERVSKVEWGSKFGIAQTVEILEKLGSRVLIVFNDRHEVYVYSLPHLEHLHIFQLPQIPSISLSVDETGDYITWTQHPTSGTVHQATYCTLFDIRRAYNPSLIELTKPAAPAQPQPVSVGPTSLLGSWFTFNQTLTGEQVDTLLGGPDRPIPESEPRVRGGYTTANELAAGVSGVAAATAATQGNLYNRLTSALNERGQILGDLEDRFNALEEGSKNMVTQAKRLATQQTARSWFGL</sequence>
<dbReference type="GO" id="GO:0005096">
    <property type="term" value="F:GTPase activator activity"/>
    <property type="evidence" value="ECO:0007669"/>
    <property type="project" value="TreeGrafter"/>
</dbReference>
<dbReference type="SUPFAM" id="SSF50978">
    <property type="entry name" value="WD40 repeat-like"/>
    <property type="match status" value="2"/>
</dbReference>
<dbReference type="InterPro" id="IPR013905">
    <property type="entry name" value="Lgl_C_dom"/>
</dbReference>
<dbReference type="PANTHER" id="PTHR10241">
    <property type="entry name" value="LETHAL 2 GIANT LARVAE PROTEIN"/>
    <property type="match status" value="1"/>
</dbReference>
<reference evidence="6" key="1">
    <citation type="submission" date="2020-11" db="EMBL/GenBank/DDBJ databases">
        <authorList>
            <consortium name="DOE Joint Genome Institute"/>
            <person name="Ahrendt S."/>
            <person name="Riley R."/>
            <person name="Andreopoulos W."/>
            <person name="Labutti K."/>
            <person name="Pangilinan J."/>
            <person name="Ruiz-Duenas F.J."/>
            <person name="Barrasa J.M."/>
            <person name="Sanchez-Garcia M."/>
            <person name="Camarero S."/>
            <person name="Miyauchi S."/>
            <person name="Serrano A."/>
            <person name="Linde D."/>
            <person name="Babiker R."/>
            <person name="Drula E."/>
            <person name="Ayuso-Fernandez I."/>
            <person name="Pacheco R."/>
            <person name="Padilla G."/>
            <person name="Ferreira P."/>
            <person name="Barriuso J."/>
            <person name="Kellner H."/>
            <person name="Castanera R."/>
            <person name="Alfaro M."/>
            <person name="Ramirez L."/>
            <person name="Pisabarro A.G."/>
            <person name="Kuo A."/>
            <person name="Tritt A."/>
            <person name="Lipzen A."/>
            <person name="He G."/>
            <person name="Yan M."/>
            <person name="Ng V."/>
            <person name="Cullen D."/>
            <person name="Martin F."/>
            <person name="Rosso M.-N."/>
            <person name="Henrissat B."/>
            <person name="Hibbett D."/>
            <person name="Martinez A.T."/>
            <person name="Grigoriev I.V."/>
        </authorList>
    </citation>
    <scope>NUCLEOTIDE SEQUENCE</scope>
    <source>
        <strain evidence="6">CBS 247.69</strain>
    </source>
</reference>